<dbReference type="PANTHER" id="PTHR48084">
    <property type="entry name" value="2-OXOGLUTARATE OXIDOREDUCTASE SUBUNIT KORB-RELATED"/>
    <property type="match status" value="1"/>
</dbReference>
<evidence type="ECO:0000259" key="2">
    <source>
        <dbReference type="Pfam" id="PF02775"/>
    </source>
</evidence>
<feature type="domain" description="Thiamine pyrophosphate enzyme TPP-binding" evidence="2">
    <location>
        <begin position="51"/>
        <end position="205"/>
    </location>
</feature>
<dbReference type="GO" id="GO:0016625">
    <property type="term" value="F:oxidoreductase activity, acting on the aldehyde or oxo group of donors, iron-sulfur protein as acceptor"/>
    <property type="evidence" value="ECO:0007669"/>
    <property type="project" value="UniProtKB-ARBA"/>
</dbReference>
<protein>
    <submittedName>
        <fullName evidence="3">2-oxoglutarate:ferredoxin oxidoreductas, beta subunit</fullName>
    </submittedName>
</protein>
<reference evidence="3" key="1">
    <citation type="journal article" date="2014" name="Gene">
        <title>Genome-guided analysis of transformation efficiency and carbon dioxide assimilation by Moorella thermoacetica Y72.</title>
        <authorList>
            <person name="Tsukahara K."/>
            <person name="Kita A."/>
            <person name="Nakashimada Y."/>
            <person name="Hoshino T."/>
            <person name="Murakami K."/>
        </authorList>
    </citation>
    <scope>NUCLEOTIDE SEQUENCE [LARGE SCALE GENOMIC DNA]</scope>
    <source>
        <strain evidence="3">Y72</strain>
    </source>
</reference>
<organism evidence="3">
    <name type="scientific">Moorella thermoacetica Y72</name>
    <dbReference type="NCBI Taxonomy" id="1325331"/>
    <lineage>
        <taxon>Bacteria</taxon>
        <taxon>Bacillati</taxon>
        <taxon>Bacillota</taxon>
        <taxon>Clostridia</taxon>
        <taxon>Neomoorellales</taxon>
        <taxon>Neomoorellaceae</taxon>
        <taxon>Neomoorella</taxon>
    </lineage>
</organism>
<name>A0A0S6U7U1_NEOTH</name>
<dbReference type="GO" id="GO:0030976">
    <property type="term" value="F:thiamine pyrophosphate binding"/>
    <property type="evidence" value="ECO:0007669"/>
    <property type="project" value="InterPro"/>
</dbReference>
<dbReference type="Pfam" id="PF02775">
    <property type="entry name" value="TPP_enzyme_C"/>
    <property type="match status" value="1"/>
</dbReference>
<dbReference type="Proteomes" id="UP000063718">
    <property type="component" value="Unassembled WGS sequence"/>
</dbReference>
<sequence>MDYLARKYLRPRKIPSTACSGCGLGQVHKKVLLAIDELGLGTGDIVWGTGIGCAGRQTFNTWKGDNFAGTHGRVYALATGLRLALPPEKKIILTVGDGDAFGIGLLHLLNCARRNVGLTVIVCDNLGYQSTGGQYGWTTPAGYCTDSSPLGMWEPNWVQGGRDILAVLKAAGATFLARHTSFEGRNAVLSIKKALLNNGFSLVHVYFPCVTNFGARALGTRRPAAIYQWFRERTVAMDQAGPEVDFPLRTGIYYDASNSRPEFCENLRAWVAKVQEQGGNR</sequence>
<dbReference type="InterPro" id="IPR011766">
    <property type="entry name" value="TPP_enzyme_TPP-bd"/>
</dbReference>
<dbReference type="InterPro" id="IPR051457">
    <property type="entry name" value="2-oxoacid:Fd_oxidoreductase"/>
</dbReference>
<dbReference type="PANTHER" id="PTHR48084:SF1">
    <property type="entry name" value="2-OXOGLUTARATE SYNTHASE SUBUNIT KORB"/>
    <property type="match status" value="1"/>
</dbReference>
<dbReference type="InterPro" id="IPR029061">
    <property type="entry name" value="THDP-binding"/>
</dbReference>
<dbReference type="AlphaFoldDB" id="A0A0S6U7U1"/>
<dbReference type="Gene3D" id="3.40.50.970">
    <property type="match status" value="1"/>
</dbReference>
<dbReference type="RefSeq" id="WP_025773234.1">
    <property type="nucleotide sequence ID" value="NZ_DF238840.1"/>
</dbReference>
<dbReference type="SUPFAM" id="SSF52518">
    <property type="entry name" value="Thiamin diphosphate-binding fold (THDP-binding)"/>
    <property type="match status" value="1"/>
</dbReference>
<accession>A0A0S6U7U1</accession>
<gene>
    <name evidence="3" type="ORF">MTY_0499</name>
</gene>
<keyword evidence="1" id="KW-0560">Oxidoreductase</keyword>
<evidence type="ECO:0000313" key="3">
    <source>
        <dbReference type="EMBL" id="GAF25169.1"/>
    </source>
</evidence>
<evidence type="ECO:0000256" key="1">
    <source>
        <dbReference type="ARBA" id="ARBA00023002"/>
    </source>
</evidence>
<dbReference type="EMBL" id="DF238840">
    <property type="protein sequence ID" value="GAF25169.1"/>
    <property type="molecule type" value="Genomic_DNA"/>
</dbReference>
<dbReference type="GO" id="GO:0045333">
    <property type="term" value="P:cellular respiration"/>
    <property type="evidence" value="ECO:0007669"/>
    <property type="project" value="UniProtKB-ARBA"/>
</dbReference>
<proteinExistence type="predicted"/>